<evidence type="ECO:0000259" key="2">
    <source>
        <dbReference type="Pfam" id="PF07687"/>
    </source>
</evidence>
<name>A0A5Q2RK31_9ACTN</name>
<evidence type="ECO:0000256" key="1">
    <source>
        <dbReference type="PIRNR" id="PIRNR037226"/>
    </source>
</evidence>
<dbReference type="InterPro" id="IPR017439">
    <property type="entry name" value="Amidohydrolase"/>
</dbReference>
<dbReference type="Pfam" id="PF01546">
    <property type="entry name" value="Peptidase_M20"/>
    <property type="match status" value="1"/>
</dbReference>
<dbReference type="FunFam" id="3.30.70.360:FF:000004">
    <property type="entry name" value="Peptidase M20 domain-containing protein 2"/>
    <property type="match status" value="1"/>
</dbReference>
<keyword evidence="3" id="KW-0378">Hydrolase</keyword>
<gene>
    <name evidence="3" type="ORF">GH723_09345</name>
</gene>
<sequence length="400" mass="41866">MDLTSLKHRVAEDVRSRADVLLDVSHQIHERPELNFEERHAHDVLCAALDVGGLDVEPHAYGLDTAFAARAGDGDGPLVAVICEYDALPEIGHACGHNIIAAAGLGAGLAAAALAEELGGRIVVLGTPAEEGGGGKVLMGRQGAFDDVAAAMMIHPADADLTAMDTIAIHQLEVSYDGREAHAAAHPELGLNALDAAVLGYVNVAALRQHIGPDERIHGIITDGGAKPNIVPAHAAAHWYVRSPSLATLEPLKERVSACLSAGAAAAGCTMHAHWNDPPYADMLDNDPVVEAFRANAAQVGRDHRRPDPRARVVGSTDMGNVSYLTPSIHPMIRVAPPGVSIHTAAFTRHAAGAEGDAAVIDGAIAMAATVLDLWADEDLRRRAADDLRRATEGDHPPVL</sequence>
<dbReference type="PANTHER" id="PTHR30575">
    <property type="entry name" value="PEPTIDASE M20"/>
    <property type="match status" value="1"/>
</dbReference>
<reference evidence="3 4" key="1">
    <citation type="submission" date="2019-11" db="EMBL/GenBank/DDBJ databases">
        <authorList>
            <person name="He Y."/>
        </authorList>
    </citation>
    <scope>NUCLEOTIDE SEQUENCE [LARGE SCALE GENOMIC DNA]</scope>
    <source>
        <strain evidence="3 4">SCSIO 58843</strain>
    </source>
</reference>
<dbReference type="SUPFAM" id="SSF53187">
    <property type="entry name" value="Zn-dependent exopeptidases"/>
    <property type="match status" value="1"/>
</dbReference>
<keyword evidence="4" id="KW-1185">Reference proteome</keyword>
<dbReference type="NCBIfam" id="TIGR01891">
    <property type="entry name" value="amidohydrolases"/>
    <property type="match status" value="1"/>
</dbReference>
<dbReference type="PIRSF" id="PIRSF037226">
    <property type="entry name" value="Amidohydrolase_ACY1L2_prd"/>
    <property type="match status" value="1"/>
</dbReference>
<proteinExistence type="inferred from homology"/>
<evidence type="ECO:0000313" key="3">
    <source>
        <dbReference type="EMBL" id="QGG95282.1"/>
    </source>
</evidence>
<dbReference type="Proteomes" id="UP000334019">
    <property type="component" value="Chromosome"/>
</dbReference>
<organism evidence="3 4">
    <name type="scientific">Actinomarinicola tropica</name>
    <dbReference type="NCBI Taxonomy" id="2789776"/>
    <lineage>
        <taxon>Bacteria</taxon>
        <taxon>Bacillati</taxon>
        <taxon>Actinomycetota</taxon>
        <taxon>Acidimicrobiia</taxon>
        <taxon>Acidimicrobiales</taxon>
        <taxon>Iamiaceae</taxon>
        <taxon>Actinomarinicola</taxon>
    </lineage>
</organism>
<dbReference type="InterPro" id="IPR011650">
    <property type="entry name" value="Peptidase_M20_dimer"/>
</dbReference>
<dbReference type="Gene3D" id="3.40.630.10">
    <property type="entry name" value="Zn peptidases"/>
    <property type="match status" value="1"/>
</dbReference>
<dbReference type="AlphaFoldDB" id="A0A5Q2RK31"/>
<feature type="domain" description="Peptidase M20 dimerisation" evidence="2">
    <location>
        <begin position="172"/>
        <end position="263"/>
    </location>
</feature>
<accession>A0A5Q2RK31</accession>
<comment type="similarity">
    <text evidence="1">Belongs to the peptidase M20A family.</text>
</comment>
<dbReference type="InterPro" id="IPR002933">
    <property type="entry name" value="Peptidase_M20"/>
</dbReference>
<dbReference type="GO" id="GO:0016805">
    <property type="term" value="F:dipeptidase activity"/>
    <property type="evidence" value="ECO:0007669"/>
    <property type="project" value="InterPro"/>
</dbReference>
<dbReference type="PANTHER" id="PTHR30575:SF0">
    <property type="entry name" value="XAA-ARG DIPEPTIDASE"/>
    <property type="match status" value="1"/>
</dbReference>
<evidence type="ECO:0000313" key="4">
    <source>
        <dbReference type="Proteomes" id="UP000334019"/>
    </source>
</evidence>
<protein>
    <recommendedName>
        <fullName evidence="1">Peptidase M20 domain-containing protein 2</fullName>
    </recommendedName>
</protein>
<dbReference type="RefSeq" id="WP_153759390.1">
    <property type="nucleotide sequence ID" value="NZ_CP045851.1"/>
</dbReference>
<dbReference type="Gene3D" id="3.30.70.360">
    <property type="match status" value="1"/>
</dbReference>
<dbReference type="Pfam" id="PF07687">
    <property type="entry name" value="M20_dimer"/>
    <property type="match status" value="1"/>
</dbReference>
<dbReference type="CDD" id="cd05672">
    <property type="entry name" value="M20_ACY1L2-like"/>
    <property type="match status" value="1"/>
</dbReference>
<dbReference type="InterPro" id="IPR052030">
    <property type="entry name" value="Peptidase_M20/M20A_hydrolases"/>
</dbReference>
<dbReference type="GO" id="GO:0046657">
    <property type="term" value="P:folic acid catabolic process"/>
    <property type="evidence" value="ECO:0007669"/>
    <property type="project" value="TreeGrafter"/>
</dbReference>
<dbReference type="GO" id="GO:0071713">
    <property type="term" value="F:para-aminobenzoyl-glutamate hydrolase activity"/>
    <property type="evidence" value="ECO:0007669"/>
    <property type="project" value="TreeGrafter"/>
</dbReference>
<dbReference type="InterPro" id="IPR036264">
    <property type="entry name" value="Bact_exopeptidase_dim_dom"/>
</dbReference>
<dbReference type="InterPro" id="IPR017144">
    <property type="entry name" value="Xaa-Arg_dipeptidase"/>
</dbReference>
<dbReference type="SUPFAM" id="SSF55031">
    <property type="entry name" value="Bacterial exopeptidase dimerisation domain"/>
    <property type="match status" value="1"/>
</dbReference>
<dbReference type="KEGG" id="atq:GH723_09345"/>
<dbReference type="GO" id="GO:0005737">
    <property type="term" value="C:cytoplasm"/>
    <property type="evidence" value="ECO:0007669"/>
    <property type="project" value="TreeGrafter"/>
</dbReference>
<dbReference type="EMBL" id="CP045851">
    <property type="protein sequence ID" value="QGG95282.1"/>
    <property type="molecule type" value="Genomic_DNA"/>
</dbReference>